<sequence>LFFSNDHSLLERGENSYQSGHVKRIDFDADLKIIRGNVFASMKSKSYENEIYLNGNFQIERATCKCLRGLHICNHIAATLFAAHYDISKTDVSCSWVPAPKETSDVKTLDDTFNICHKRVTNRNLYDYELDNLIQKLSHIPPVGFRWILRSFLQPVLDGSKNTIFETIDVKRILQSEQFTLSSDKWDSFKVTKEIVNSVMTLTIGQTDLRHLRAIQWGITHETEGVHTIKKPIKPCGFFLSECGVLGASPDGIVDDDFIVEIKCPYKFRHLKLTEALRDDRSYVFYYNDMGQLSVNKMHPYYHQVQGQIYLSKRKGCYLCVWTPKGDLLFNFERY</sequence>
<dbReference type="PANTHER" id="PTHR39953">
    <property type="entry name" value="RE54151P"/>
    <property type="match status" value="1"/>
</dbReference>
<name>A0A9Q0MY75_9DIPT</name>
<reference evidence="2" key="1">
    <citation type="submission" date="2022-07" db="EMBL/GenBank/DDBJ databases">
        <authorList>
            <person name="Trinca V."/>
            <person name="Uliana J.V.C."/>
            <person name="Torres T.T."/>
            <person name="Ward R.J."/>
            <person name="Monesi N."/>
        </authorList>
    </citation>
    <scope>NUCLEOTIDE SEQUENCE</scope>
    <source>
        <strain evidence="2">HSMRA1968</strain>
        <tissue evidence="2">Whole embryos</tissue>
    </source>
</reference>
<keyword evidence="3" id="KW-1185">Reference proteome</keyword>
<feature type="domain" description="YqaJ viral recombinase" evidence="1">
    <location>
        <begin position="192"/>
        <end position="312"/>
    </location>
</feature>
<dbReference type="InterPro" id="IPR011335">
    <property type="entry name" value="Restrct_endonuc-II-like"/>
</dbReference>
<protein>
    <recommendedName>
        <fullName evidence="1">YqaJ viral recombinase domain-containing protein</fullName>
    </recommendedName>
</protein>
<organism evidence="2 3">
    <name type="scientific">Pseudolycoriella hygida</name>
    <dbReference type="NCBI Taxonomy" id="35572"/>
    <lineage>
        <taxon>Eukaryota</taxon>
        <taxon>Metazoa</taxon>
        <taxon>Ecdysozoa</taxon>
        <taxon>Arthropoda</taxon>
        <taxon>Hexapoda</taxon>
        <taxon>Insecta</taxon>
        <taxon>Pterygota</taxon>
        <taxon>Neoptera</taxon>
        <taxon>Endopterygota</taxon>
        <taxon>Diptera</taxon>
        <taxon>Nematocera</taxon>
        <taxon>Sciaroidea</taxon>
        <taxon>Sciaridae</taxon>
        <taxon>Pseudolycoriella</taxon>
    </lineage>
</organism>
<dbReference type="Gene3D" id="3.90.320.10">
    <property type="match status" value="1"/>
</dbReference>
<evidence type="ECO:0000313" key="2">
    <source>
        <dbReference type="EMBL" id="KAJ6639484.1"/>
    </source>
</evidence>
<evidence type="ECO:0000313" key="3">
    <source>
        <dbReference type="Proteomes" id="UP001151699"/>
    </source>
</evidence>
<dbReference type="OrthoDB" id="6774613at2759"/>
<dbReference type="EMBL" id="WJQU01000003">
    <property type="protein sequence ID" value="KAJ6639484.1"/>
    <property type="molecule type" value="Genomic_DNA"/>
</dbReference>
<feature type="non-terminal residue" evidence="2">
    <location>
        <position position="1"/>
    </location>
</feature>
<dbReference type="GO" id="GO:0006281">
    <property type="term" value="P:DNA repair"/>
    <property type="evidence" value="ECO:0007669"/>
    <property type="project" value="UniProtKB-ARBA"/>
</dbReference>
<dbReference type="AlphaFoldDB" id="A0A9Q0MY75"/>
<proteinExistence type="predicted"/>
<evidence type="ECO:0000259" key="1">
    <source>
        <dbReference type="Pfam" id="PF09588"/>
    </source>
</evidence>
<dbReference type="Proteomes" id="UP001151699">
    <property type="component" value="Chromosome X"/>
</dbReference>
<dbReference type="CDD" id="cd22343">
    <property type="entry name" value="PDDEXK_lambda_exonuclease-like"/>
    <property type="match status" value="1"/>
</dbReference>
<dbReference type="PANTHER" id="PTHR39953:SF1">
    <property type="entry name" value="RE54151P"/>
    <property type="match status" value="1"/>
</dbReference>
<dbReference type="SUPFAM" id="SSF52980">
    <property type="entry name" value="Restriction endonuclease-like"/>
    <property type="match status" value="1"/>
</dbReference>
<comment type="caution">
    <text evidence="2">The sequence shown here is derived from an EMBL/GenBank/DDBJ whole genome shotgun (WGS) entry which is preliminary data.</text>
</comment>
<gene>
    <name evidence="2" type="ORF">Bhyg_12230</name>
</gene>
<dbReference type="Pfam" id="PF09588">
    <property type="entry name" value="YqaJ"/>
    <property type="match status" value="1"/>
</dbReference>
<dbReference type="InterPro" id="IPR011604">
    <property type="entry name" value="PDDEXK-like_dom_sf"/>
</dbReference>
<accession>A0A9Q0MY75</accession>
<feature type="non-terminal residue" evidence="2">
    <location>
        <position position="335"/>
    </location>
</feature>
<dbReference type="InterPro" id="IPR019080">
    <property type="entry name" value="YqaJ_viral_recombinase"/>
</dbReference>